<gene>
    <name evidence="1" type="ORF">rCG_61525</name>
</gene>
<reference evidence="2" key="1">
    <citation type="submission" date="2005-09" db="EMBL/GenBank/DDBJ databases">
        <authorList>
            <person name="Mural R.J."/>
            <person name="Li P.W."/>
            <person name="Adams M.D."/>
            <person name="Amanatides P.G."/>
            <person name="Baden-Tillson H."/>
            <person name="Barnstead M."/>
            <person name="Chin S.H."/>
            <person name="Dew I."/>
            <person name="Evans C.A."/>
            <person name="Ferriera S."/>
            <person name="Flanigan M."/>
            <person name="Fosler C."/>
            <person name="Glodek A."/>
            <person name="Gu Z."/>
            <person name="Holt R.A."/>
            <person name="Jennings D."/>
            <person name="Kraft C.L."/>
            <person name="Lu F."/>
            <person name="Nguyen T."/>
            <person name="Nusskern D.R."/>
            <person name="Pfannkoch C.M."/>
            <person name="Sitter C."/>
            <person name="Sutton G.G."/>
            <person name="Venter J.C."/>
            <person name="Wang Z."/>
            <person name="Woodage T."/>
            <person name="Zheng X.H."/>
            <person name="Zhong F."/>
        </authorList>
    </citation>
    <scope>NUCLEOTIDE SEQUENCE [LARGE SCALE GENOMIC DNA]</scope>
    <source>
        <strain>BN</strain>
        <strain evidence="2">Sprague-Dawley</strain>
    </source>
</reference>
<protein>
    <submittedName>
        <fullName evidence="1">RCG61525</fullName>
    </submittedName>
</protein>
<sequence>MNFRYWSGGIESKGRLSLCPPPPASHPCAVHNGDETGRPQLKVPLGKQEWKIHNN</sequence>
<evidence type="ECO:0000313" key="1">
    <source>
        <dbReference type="EMBL" id="EDM02708.1"/>
    </source>
</evidence>
<dbReference type="Proteomes" id="UP000234681">
    <property type="component" value="Chromosome 6"/>
</dbReference>
<proteinExistence type="predicted"/>
<organism evidence="1 2">
    <name type="scientific">Rattus norvegicus</name>
    <name type="common">Rat</name>
    <dbReference type="NCBI Taxonomy" id="10116"/>
    <lineage>
        <taxon>Eukaryota</taxon>
        <taxon>Metazoa</taxon>
        <taxon>Chordata</taxon>
        <taxon>Craniata</taxon>
        <taxon>Vertebrata</taxon>
        <taxon>Euteleostomi</taxon>
        <taxon>Mammalia</taxon>
        <taxon>Eutheria</taxon>
        <taxon>Euarchontoglires</taxon>
        <taxon>Glires</taxon>
        <taxon>Rodentia</taxon>
        <taxon>Myomorpha</taxon>
        <taxon>Muroidea</taxon>
        <taxon>Muridae</taxon>
        <taxon>Murinae</taxon>
        <taxon>Rattus</taxon>
    </lineage>
</organism>
<name>A6H9K3_RAT</name>
<dbReference type="EMBL" id="CH473947">
    <property type="protein sequence ID" value="EDM02708.1"/>
    <property type="molecule type" value="Genomic_DNA"/>
</dbReference>
<evidence type="ECO:0000313" key="2">
    <source>
        <dbReference type="Proteomes" id="UP000234681"/>
    </source>
</evidence>
<accession>A6H9K3</accession>
<dbReference type="AlphaFoldDB" id="A6H9K3"/>